<dbReference type="PANTHER" id="PTHR33751">
    <property type="entry name" value="CBB3-TYPE CYTOCHROME C OXIDASE SUBUNIT FIXP"/>
    <property type="match status" value="1"/>
</dbReference>
<dbReference type="PANTHER" id="PTHR33751:SF9">
    <property type="entry name" value="CYTOCHROME C4"/>
    <property type="match status" value="1"/>
</dbReference>
<dbReference type="GO" id="GO:0009055">
    <property type="term" value="F:electron transfer activity"/>
    <property type="evidence" value="ECO:0007669"/>
    <property type="project" value="InterPro"/>
</dbReference>
<evidence type="ECO:0000256" key="1">
    <source>
        <dbReference type="ARBA" id="ARBA00022448"/>
    </source>
</evidence>
<dbReference type="Pfam" id="PF00034">
    <property type="entry name" value="Cytochrom_C"/>
    <property type="match status" value="1"/>
</dbReference>
<dbReference type="AlphaFoldDB" id="A0A0F9RYV6"/>
<name>A0A0F9RYV6_9ZZZZ</name>
<accession>A0A0F9RYV6</accession>
<dbReference type="EMBL" id="LAZR01002434">
    <property type="protein sequence ID" value="KKN30106.1"/>
    <property type="molecule type" value="Genomic_DNA"/>
</dbReference>
<organism evidence="7">
    <name type="scientific">marine sediment metagenome</name>
    <dbReference type="NCBI Taxonomy" id="412755"/>
    <lineage>
        <taxon>unclassified sequences</taxon>
        <taxon>metagenomes</taxon>
        <taxon>ecological metagenomes</taxon>
    </lineage>
</organism>
<keyword evidence="5" id="KW-0408">Iron</keyword>
<keyword evidence="3" id="KW-0479">Metal-binding</keyword>
<evidence type="ECO:0000256" key="5">
    <source>
        <dbReference type="ARBA" id="ARBA00023004"/>
    </source>
</evidence>
<keyword evidence="2" id="KW-0349">Heme</keyword>
<dbReference type="SUPFAM" id="SSF46626">
    <property type="entry name" value="Cytochrome c"/>
    <property type="match status" value="1"/>
</dbReference>
<dbReference type="InterPro" id="IPR036909">
    <property type="entry name" value="Cyt_c-like_dom_sf"/>
</dbReference>
<dbReference type="InterPro" id="IPR050597">
    <property type="entry name" value="Cytochrome_c_Oxidase_Subunit"/>
</dbReference>
<dbReference type="GO" id="GO:0020037">
    <property type="term" value="F:heme binding"/>
    <property type="evidence" value="ECO:0007669"/>
    <property type="project" value="InterPro"/>
</dbReference>
<evidence type="ECO:0000256" key="2">
    <source>
        <dbReference type="ARBA" id="ARBA00022617"/>
    </source>
</evidence>
<comment type="caution">
    <text evidence="7">The sequence shown here is derived from an EMBL/GenBank/DDBJ whole genome shotgun (WGS) entry which is preliminary data.</text>
</comment>
<keyword evidence="1" id="KW-0813">Transport</keyword>
<feature type="domain" description="Cytochrome c" evidence="6">
    <location>
        <begin position="24"/>
        <end position="105"/>
    </location>
</feature>
<evidence type="ECO:0000256" key="4">
    <source>
        <dbReference type="ARBA" id="ARBA00022982"/>
    </source>
</evidence>
<dbReference type="Gene3D" id="1.10.760.10">
    <property type="entry name" value="Cytochrome c-like domain"/>
    <property type="match status" value="1"/>
</dbReference>
<evidence type="ECO:0000259" key="6">
    <source>
        <dbReference type="PROSITE" id="PS51007"/>
    </source>
</evidence>
<reference evidence="7" key="1">
    <citation type="journal article" date="2015" name="Nature">
        <title>Complex archaea that bridge the gap between prokaryotes and eukaryotes.</title>
        <authorList>
            <person name="Spang A."/>
            <person name="Saw J.H."/>
            <person name="Jorgensen S.L."/>
            <person name="Zaremba-Niedzwiedzka K."/>
            <person name="Martijn J."/>
            <person name="Lind A.E."/>
            <person name="van Eijk R."/>
            <person name="Schleper C."/>
            <person name="Guy L."/>
            <person name="Ettema T.J."/>
        </authorList>
    </citation>
    <scope>NUCLEOTIDE SEQUENCE</scope>
</reference>
<gene>
    <name evidence="7" type="ORF">LCGC14_0837340</name>
</gene>
<sequence>MKNLVLPIIAITALLSANTVFAAGDPVAGKQKAALCATCHGANGIAIAPMYPNLAGQNEAYLISALQAYRSKERNGGMAAIMQMQAANLSDADIDDLAAYFSSLK</sequence>
<evidence type="ECO:0000256" key="3">
    <source>
        <dbReference type="ARBA" id="ARBA00022723"/>
    </source>
</evidence>
<evidence type="ECO:0000313" key="7">
    <source>
        <dbReference type="EMBL" id="KKN30106.1"/>
    </source>
</evidence>
<dbReference type="PROSITE" id="PS51007">
    <property type="entry name" value="CYTC"/>
    <property type="match status" value="1"/>
</dbReference>
<dbReference type="GO" id="GO:0046872">
    <property type="term" value="F:metal ion binding"/>
    <property type="evidence" value="ECO:0007669"/>
    <property type="project" value="UniProtKB-KW"/>
</dbReference>
<proteinExistence type="predicted"/>
<dbReference type="InterPro" id="IPR009056">
    <property type="entry name" value="Cyt_c-like_dom"/>
</dbReference>
<keyword evidence="4" id="KW-0249">Electron transport</keyword>
<protein>
    <recommendedName>
        <fullName evidence="6">Cytochrome c domain-containing protein</fullName>
    </recommendedName>
</protein>